<dbReference type="OrthoDB" id="9800865at2"/>
<accession>A0A3N4PMC4</accession>
<feature type="binding site" evidence="11">
    <location>
        <position position="214"/>
    </location>
    <ligand>
        <name>substrate</name>
    </ligand>
</feature>
<reference evidence="14 15" key="1">
    <citation type="submission" date="2018-11" db="EMBL/GenBank/DDBJ databases">
        <title>Chitinophaga lutea sp.nov., isolate from arsenic contaminated soil.</title>
        <authorList>
            <person name="Zong Y."/>
        </authorList>
    </citation>
    <scope>NUCLEOTIDE SEQUENCE [LARGE SCALE GENOMIC DNA]</scope>
    <source>
        <strain evidence="14 15">ZY74</strain>
    </source>
</reference>
<comment type="caution">
    <text evidence="14">The sequence shown here is derived from an EMBL/GenBank/DDBJ whole genome shotgun (WGS) entry which is preliminary data.</text>
</comment>
<evidence type="ECO:0000256" key="6">
    <source>
        <dbReference type="ARBA" id="ARBA00022857"/>
    </source>
</evidence>
<dbReference type="CDD" id="cd01284">
    <property type="entry name" value="Riboflavin_deaminase-reductase"/>
    <property type="match status" value="1"/>
</dbReference>
<evidence type="ECO:0000259" key="13">
    <source>
        <dbReference type="PROSITE" id="PS51747"/>
    </source>
</evidence>
<dbReference type="AlphaFoldDB" id="A0A3N4PMC4"/>
<comment type="catalytic activity">
    <reaction evidence="9">
        <text>2,5-diamino-6-hydroxy-4-(5-phosphoribosylamino)-pyrimidine + H2O + H(+) = 5-amino-6-(5-phospho-D-ribosylamino)uracil + NH4(+)</text>
        <dbReference type="Rhea" id="RHEA:21868"/>
        <dbReference type="ChEBI" id="CHEBI:15377"/>
        <dbReference type="ChEBI" id="CHEBI:15378"/>
        <dbReference type="ChEBI" id="CHEBI:28938"/>
        <dbReference type="ChEBI" id="CHEBI:58453"/>
        <dbReference type="ChEBI" id="CHEBI:58614"/>
        <dbReference type="EC" id="3.5.4.26"/>
    </reaction>
</comment>
<dbReference type="Pfam" id="PF01872">
    <property type="entry name" value="RibD_C"/>
    <property type="match status" value="1"/>
</dbReference>
<evidence type="ECO:0000256" key="8">
    <source>
        <dbReference type="ARBA" id="ARBA00023268"/>
    </source>
</evidence>
<feature type="binding site" evidence="12">
    <location>
        <position position="82"/>
    </location>
    <ligand>
        <name>Zn(2+)</name>
        <dbReference type="ChEBI" id="CHEBI:29105"/>
        <note>catalytic</note>
    </ligand>
</feature>
<comment type="similarity">
    <text evidence="4 9">In the N-terminal section; belongs to the cytidine and deoxycytidylate deaminase family.</text>
</comment>
<evidence type="ECO:0000256" key="11">
    <source>
        <dbReference type="PIRSR" id="PIRSR006769-2"/>
    </source>
</evidence>
<dbReference type="UniPathway" id="UPA00275">
    <property type="reaction ID" value="UER00401"/>
</dbReference>
<feature type="active site" description="Proton donor" evidence="10">
    <location>
        <position position="55"/>
    </location>
</feature>
<dbReference type="SUPFAM" id="SSF53927">
    <property type="entry name" value="Cytidine deaminase-like"/>
    <property type="match status" value="1"/>
</dbReference>
<dbReference type="Proteomes" id="UP000278351">
    <property type="component" value="Unassembled WGS sequence"/>
</dbReference>
<dbReference type="PIRSF" id="PIRSF006769">
    <property type="entry name" value="RibD"/>
    <property type="match status" value="1"/>
</dbReference>
<dbReference type="GO" id="GO:0008703">
    <property type="term" value="F:5-amino-6-(5-phosphoribosylamino)uracil reductase activity"/>
    <property type="evidence" value="ECO:0007669"/>
    <property type="project" value="UniProtKB-EC"/>
</dbReference>
<keyword evidence="15" id="KW-1185">Reference proteome</keyword>
<evidence type="ECO:0000256" key="9">
    <source>
        <dbReference type="PIRNR" id="PIRNR006769"/>
    </source>
</evidence>
<feature type="binding site" evidence="11">
    <location>
        <position position="285"/>
    </location>
    <ligand>
        <name>substrate</name>
    </ligand>
</feature>
<dbReference type="GO" id="GO:0046872">
    <property type="term" value="F:metal ion binding"/>
    <property type="evidence" value="ECO:0007669"/>
    <property type="project" value="UniProtKB-KW"/>
</dbReference>
<organism evidence="14 15">
    <name type="scientific">Chitinophaga lutea</name>
    <dbReference type="NCBI Taxonomy" id="2488634"/>
    <lineage>
        <taxon>Bacteria</taxon>
        <taxon>Pseudomonadati</taxon>
        <taxon>Bacteroidota</taxon>
        <taxon>Chitinophagia</taxon>
        <taxon>Chitinophagales</taxon>
        <taxon>Chitinophagaceae</taxon>
        <taxon>Chitinophaga</taxon>
    </lineage>
</organism>
<evidence type="ECO:0000256" key="3">
    <source>
        <dbReference type="ARBA" id="ARBA00004910"/>
    </source>
</evidence>
<comment type="pathway">
    <text evidence="2 9">Cofactor biosynthesis; riboflavin biosynthesis; 5-amino-6-(D-ribitylamino)uracil from GTP: step 2/4.</text>
</comment>
<dbReference type="Gene3D" id="3.40.140.10">
    <property type="entry name" value="Cytidine Deaminase, domain 2"/>
    <property type="match status" value="1"/>
</dbReference>
<dbReference type="Pfam" id="PF00383">
    <property type="entry name" value="dCMP_cyt_deam_1"/>
    <property type="match status" value="1"/>
</dbReference>
<dbReference type="InterPro" id="IPR002125">
    <property type="entry name" value="CMP_dCMP_dom"/>
</dbReference>
<comment type="catalytic activity">
    <reaction evidence="9">
        <text>5-amino-6-(5-phospho-D-ribitylamino)uracil + NADP(+) = 5-amino-6-(5-phospho-D-ribosylamino)uracil + NADPH + H(+)</text>
        <dbReference type="Rhea" id="RHEA:17845"/>
        <dbReference type="ChEBI" id="CHEBI:15378"/>
        <dbReference type="ChEBI" id="CHEBI:57783"/>
        <dbReference type="ChEBI" id="CHEBI:58349"/>
        <dbReference type="ChEBI" id="CHEBI:58421"/>
        <dbReference type="ChEBI" id="CHEBI:58453"/>
        <dbReference type="EC" id="1.1.1.193"/>
    </reaction>
</comment>
<dbReference type="EMBL" id="RPDH01000002">
    <property type="protein sequence ID" value="RPE09346.1"/>
    <property type="molecule type" value="Genomic_DNA"/>
</dbReference>
<keyword evidence="6 9" id="KW-0521">NADP</keyword>
<evidence type="ECO:0000313" key="15">
    <source>
        <dbReference type="Proteomes" id="UP000278351"/>
    </source>
</evidence>
<keyword evidence="8" id="KW-0511">Multifunctional enzyme</keyword>
<keyword evidence="9 14" id="KW-0378">Hydrolase</keyword>
<feature type="domain" description="CMP/dCMP-type deaminase" evidence="13">
    <location>
        <begin position="4"/>
        <end position="130"/>
    </location>
</feature>
<keyword evidence="9" id="KW-0686">Riboflavin biosynthesis</keyword>
<dbReference type="PANTHER" id="PTHR38011">
    <property type="entry name" value="DIHYDROFOLATE REDUCTASE FAMILY PROTEIN (AFU_ORTHOLOGUE AFUA_8G06820)"/>
    <property type="match status" value="1"/>
</dbReference>
<dbReference type="RefSeq" id="WP_123848341.1">
    <property type="nucleotide sequence ID" value="NZ_RPDH01000002.1"/>
</dbReference>
<evidence type="ECO:0000256" key="5">
    <source>
        <dbReference type="ARBA" id="ARBA00007417"/>
    </source>
</evidence>
<comment type="function">
    <text evidence="1 9">Converts 2,5-diamino-6-(ribosylamino)-4(3h)-pyrimidinone 5'-phosphate into 5-amino-6-(ribosylamino)-2,4(1h,3h)-pyrimidinedione 5'-phosphate.</text>
</comment>
<comment type="similarity">
    <text evidence="5 9">In the C-terminal section; belongs to the HTP reductase family.</text>
</comment>
<dbReference type="InterPro" id="IPR002734">
    <property type="entry name" value="RibDG_C"/>
</dbReference>
<feature type="binding site" evidence="11">
    <location>
        <begin position="287"/>
        <end position="293"/>
    </location>
    <ligand>
        <name>NADP(+)</name>
        <dbReference type="ChEBI" id="CHEBI:58349"/>
    </ligand>
</feature>
<dbReference type="NCBIfam" id="TIGR00326">
    <property type="entry name" value="eubact_ribD"/>
    <property type="match status" value="1"/>
</dbReference>
<gene>
    <name evidence="14" type="primary">ribD</name>
    <name evidence="14" type="ORF">EGT74_20330</name>
</gene>
<keyword evidence="9 12" id="KW-0479">Metal-binding</keyword>
<evidence type="ECO:0000256" key="12">
    <source>
        <dbReference type="PIRSR" id="PIRSR006769-3"/>
    </source>
</evidence>
<evidence type="ECO:0000256" key="1">
    <source>
        <dbReference type="ARBA" id="ARBA00002151"/>
    </source>
</evidence>
<evidence type="ECO:0000313" key="14">
    <source>
        <dbReference type="EMBL" id="RPE09346.1"/>
    </source>
</evidence>
<dbReference type="PROSITE" id="PS51747">
    <property type="entry name" value="CYT_DCMP_DEAMINASES_2"/>
    <property type="match status" value="1"/>
</dbReference>
<dbReference type="InterPro" id="IPR004794">
    <property type="entry name" value="Eubact_RibD"/>
</dbReference>
<evidence type="ECO:0000256" key="7">
    <source>
        <dbReference type="ARBA" id="ARBA00023002"/>
    </source>
</evidence>
<comment type="cofactor">
    <cofactor evidence="9 12">
        <name>Zn(2+)</name>
        <dbReference type="ChEBI" id="CHEBI:29105"/>
    </cofactor>
    <text evidence="9 12">Binds 1 zinc ion.</text>
</comment>
<feature type="binding site" evidence="11">
    <location>
        <position position="211"/>
    </location>
    <ligand>
        <name>substrate</name>
    </ligand>
</feature>
<feature type="binding site" evidence="12">
    <location>
        <position position="53"/>
    </location>
    <ligand>
        <name>Zn(2+)</name>
        <dbReference type="ChEBI" id="CHEBI:29105"/>
        <note>catalytic</note>
    </ligand>
</feature>
<dbReference type="EC" id="1.1.1.193" evidence="9"/>
<dbReference type="PANTHER" id="PTHR38011:SF7">
    <property type="entry name" value="2,5-DIAMINO-6-RIBOSYLAMINO-4(3H)-PYRIMIDINONE 5'-PHOSPHATE REDUCTASE"/>
    <property type="match status" value="1"/>
</dbReference>
<protein>
    <recommendedName>
        <fullName evidence="9">Riboflavin biosynthesis protein RibD</fullName>
    </recommendedName>
    <domain>
        <recommendedName>
            <fullName evidence="9">Diaminohydroxyphosphoribosylaminopyrimidine deaminase</fullName>
            <shortName evidence="9">DRAP deaminase</shortName>
            <ecNumber evidence="9">3.5.4.26</ecNumber>
        </recommendedName>
        <alternativeName>
            <fullName evidence="9">Riboflavin-specific deaminase</fullName>
        </alternativeName>
    </domain>
    <domain>
        <recommendedName>
            <fullName evidence="9">5-amino-6-(5-phosphoribosylamino)uracil reductase</fullName>
            <ecNumber evidence="9">1.1.1.193</ecNumber>
        </recommendedName>
        <alternativeName>
            <fullName evidence="9">HTP reductase</fullName>
        </alternativeName>
    </domain>
</protein>
<feature type="binding site" evidence="11">
    <location>
        <position position="191"/>
    </location>
    <ligand>
        <name>substrate</name>
    </ligand>
</feature>
<dbReference type="GO" id="GO:0009231">
    <property type="term" value="P:riboflavin biosynthetic process"/>
    <property type="evidence" value="ECO:0007669"/>
    <property type="project" value="UniProtKB-UniPathway"/>
</dbReference>
<dbReference type="EC" id="3.5.4.26" evidence="9"/>
<name>A0A3N4PMC4_9BACT</name>
<evidence type="ECO:0000256" key="2">
    <source>
        <dbReference type="ARBA" id="ARBA00004882"/>
    </source>
</evidence>
<dbReference type="SUPFAM" id="SSF53597">
    <property type="entry name" value="Dihydrofolate reductase-like"/>
    <property type="match status" value="1"/>
</dbReference>
<comment type="pathway">
    <text evidence="3 9">Cofactor biosynthesis; riboflavin biosynthesis; 5-amino-6-(D-ribitylamino)uracil from GTP: step 3/4.</text>
</comment>
<evidence type="ECO:0000256" key="4">
    <source>
        <dbReference type="ARBA" id="ARBA00005259"/>
    </source>
</evidence>
<dbReference type="InterPro" id="IPR024072">
    <property type="entry name" value="DHFR-like_dom_sf"/>
</dbReference>
<feature type="binding site" evidence="11">
    <location>
        <position position="203"/>
    </location>
    <ligand>
        <name>substrate</name>
    </ligand>
</feature>
<sequence>MERNLHEFFMQRCLQLARLGEGKVAPNPVVGAVLVHEGQIIGEGYHRVYGQAHAEVNCINSVPPSLQELIPKSTMYVTLEPCAHHGKTPPCADLIVSVNIPRVVIGCVDTFSEVAGRGIQKLEAAGVEVTTGVLETACRHINRRFFTYHEQQRPYIVLKWAQSKDGYIAPDSGLPVAISNKYTNRLVHQWRSHEMAIMVGTQTALTDNPQLTTRLWPGKSPIRLVIDRDLKVPADHHLYNDEAPSVFITAVTGRKKTIVLDFNKDILPPLMAELHAAGIQSVMVEGGAKLLESFIRAGLWDEMRVITGEALLGSGLRAPAVRQAQLQEEQELQGDHIAVYIPAPSST</sequence>
<dbReference type="GO" id="GO:0008835">
    <property type="term" value="F:diaminohydroxyphosphoribosylaminopyrimidine deaminase activity"/>
    <property type="evidence" value="ECO:0007669"/>
    <property type="project" value="UniProtKB-EC"/>
</dbReference>
<dbReference type="InterPro" id="IPR050765">
    <property type="entry name" value="Riboflavin_Biosynth_HTPR"/>
</dbReference>
<dbReference type="InterPro" id="IPR016193">
    <property type="entry name" value="Cytidine_deaminase-like"/>
</dbReference>
<keyword evidence="9 12" id="KW-0862">Zinc</keyword>
<feature type="binding site" evidence="11">
    <location>
        <position position="161"/>
    </location>
    <ligand>
        <name>NADP(+)</name>
        <dbReference type="ChEBI" id="CHEBI:58349"/>
    </ligand>
</feature>
<dbReference type="Gene3D" id="3.40.430.10">
    <property type="entry name" value="Dihydrofolate Reductase, subunit A"/>
    <property type="match status" value="1"/>
</dbReference>
<feature type="binding site" evidence="11">
    <location>
        <position position="207"/>
    </location>
    <ligand>
        <name>NADP(+)</name>
        <dbReference type="ChEBI" id="CHEBI:58349"/>
    </ligand>
</feature>
<evidence type="ECO:0000256" key="10">
    <source>
        <dbReference type="PIRSR" id="PIRSR006769-1"/>
    </source>
</evidence>
<keyword evidence="7 9" id="KW-0560">Oxidoreductase</keyword>
<feature type="binding site" evidence="12">
    <location>
        <position position="91"/>
    </location>
    <ligand>
        <name>Zn(2+)</name>
        <dbReference type="ChEBI" id="CHEBI:29105"/>
        <note>catalytic</note>
    </ligand>
</feature>
<proteinExistence type="inferred from homology"/>